<reference evidence="1 2" key="1">
    <citation type="submission" date="2014-01" db="EMBL/GenBank/DDBJ databases">
        <title>Sulfitobacter donghicola JCM 14565 Genome Sequencing.</title>
        <authorList>
            <person name="Lai Q."/>
            <person name="Hong Z."/>
        </authorList>
    </citation>
    <scope>NUCLEOTIDE SEQUENCE [LARGE SCALE GENOMIC DNA]</scope>
    <source>
        <strain evidence="1 2">JCM 14565</strain>
    </source>
</reference>
<sequence>MTNRQITAPKLQINAQRGPDTMDKRMVLAPANPT</sequence>
<name>A0A073IRV8_9RHOB</name>
<dbReference type="AlphaFoldDB" id="A0A073IRV8"/>
<comment type="caution">
    <text evidence="1">The sequence shown here is derived from an EMBL/GenBank/DDBJ whole genome shotgun (WGS) entry which is preliminary data.</text>
</comment>
<gene>
    <name evidence="1" type="ORF">DSW25_16925</name>
</gene>
<dbReference type="EMBL" id="JAMC01000008">
    <property type="protein sequence ID" value="KEJ88127.1"/>
    <property type="molecule type" value="Genomic_DNA"/>
</dbReference>
<accession>A0A073IRV8</accession>
<organism evidence="1 2">
    <name type="scientific">Sulfitobacter donghicola DSW-25 = KCTC 12864 = JCM 14565</name>
    <dbReference type="NCBI Taxonomy" id="1300350"/>
    <lineage>
        <taxon>Bacteria</taxon>
        <taxon>Pseudomonadati</taxon>
        <taxon>Pseudomonadota</taxon>
        <taxon>Alphaproteobacteria</taxon>
        <taxon>Rhodobacterales</taxon>
        <taxon>Roseobacteraceae</taxon>
        <taxon>Sulfitobacter</taxon>
    </lineage>
</organism>
<protein>
    <submittedName>
        <fullName evidence="1">Uncharacterized protein</fullName>
    </submittedName>
</protein>
<evidence type="ECO:0000313" key="2">
    <source>
        <dbReference type="Proteomes" id="UP000027734"/>
    </source>
</evidence>
<keyword evidence="2" id="KW-1185">Reference proteome</keyword>
<evidence type="ECO:0000313" key="1">
    <source>
        <dbReference type="EMBL" id="KEJ88127.1"/>
    </source>
</evidence>
<dbReference type="Proteomes" id="UP000027734">
    <property type="component" value="Unassembled WGS sequence"/>
</dbReference>
<proteinExistence type="predicted"/>